<dbReference type="AlphaFoldDB" id="A0A816KN47"/>
<dbReference type="Proteomes" id="UP001295469">
    <property type="component" value="Chromosome C05"/>
</dbReference>
<feature type="transmembrane region" description="Helical" evidence="1">
    <location>
        <begin position="21"/>
        <end position="41"/>
    </location>
</feature>
<evidence type="ECO:0000313" key="2">
    <source>
        <dbReference type="EMBL" id="CAF1928772.1"/>
    </source>
</evidence>
<organism evidence="2">
    <name type="scientific">Brassica napus</name>
    <name type="common">Rape</name>
    <dbReference type="NCBI Taxonomy" id="3708"/>
    <lineage>
        <taxon>Eukaryota</taxon>
        <taxon>Viridiplantae</taxon>
        <taxon>Streptophyta</taxon>
        <taxon>Embryophyta</taxon>
        <taxon>Tracheophyta</taxon>
        <taxon>Spermatophyta</taxon>
        <taxon>Magnoliopsida</taxon>
        <taxon>eudicotyledons</taxon>
        <taxon>Gunneridae</taxon>
        <taxon>Pentapetalae</taxon>
        <taxon>rosids</taxon>
        <taxon>malvids</taxon>
        <taxon>Brassicales</taxon>
        <taxon>Brassicaceae</taxon>
        <taxon>Brassiceae</taxon>
        <taxon>Brassica</taxon>
    </lineage>
</organism>
<evidence type="ECO:0000256" key="1">
    <source>
        <dbReference type="SAM" id="Phobius"/>
    </source>
</evidence>
<gene>
    <name evidence="2" type="ORF">DARMORV10_C05P28600.1</name>
</gene>
<keyword evidence="1" id="KW-1133">Transmembrane helix</keyword>
<accession>A0A816KN47</accession>
<keyword evidence="1" id="KW-0812">Transmembrane</keyword>
<sequence length="50" mass="6231">MYIIRYRPPRKFSFDECKDNGSRCIMFALLYMFDLHFIFIFNFPLQDLRT</sequence>
<protein>
    <submittedName>
        <fullName evidence="2">(rape) hypothetical protein</fullName>
    </submittedName>
</protein>
<name>A0A816KN47_BRANA</name>
<reference evidence="2" key="1">
    <citation type="submission" date="2021-01" db="EMBL/GenBank/DDBJ databases">
        <authorList>
            <consortium name="Genoscope - CEA"/>
            <person name="William W."/>
        </authorList>
    </citation>
    <scope>NUCLEOTIDE SEQUENCE</scope>
</reference>
<keyword evidence="1" id="KW-0472">Membrane</keyword>
<proteinExistence type="predicted"/>
<dbReference type="EMBL" id="HG994369">
    <property type="protein sequence ID" value="CAF1928772.1"/>
    <property type="molecule type" value="Genomic_DNA"/>
</dbReference>